<dbReference type="RefSeq" id="XP_070889577.1">
    <property type="nucleotide sequence ID" value="XM_071026130.1"/>
</dbReference>
<evidence type="ECO:0000313" key="2">
    <source>
        <dbReference type="EMBL" id="KAL2870598.1"/>
    </source>
</evidence>
<dbReference type="EMBL" id="JBFXLQ010000005">
    <property type="protein sequence ID" value="KAL2870598.1"/>
    <property type="molecule type" value="Genomic_DNA"/>
</dbReference>
<feature type="compositionally biased region" description="Basic residues" evidence="1">
    <location>
        <begin position="154"/>
        <end position="166"/>
    </location>
</feature>
<dbReference type="Proteomes" id="UP001610432">
    <property type="component" value="Unassembled WGS sequence"/>
</dbReference>
<sequence>MESVRQLDRWDRIPTKATRKVPLWPKASRHPAEICLVDTERRVDAEGITSTGQDIHFAHDFPRMSLQLFCTREINNRQMGLLKGKSHSLSGQPIFVPKPPRFGRKLRAPCSLAKRKPFSHKNFPLVQHCGLPFDCFPESLRFRGPQSGGQHSSALHHVKFLSSRHP</sequence>
<feature type="region of interest" description="Disordered" evidence="1">
    <location>
        <begin position="146"/>
        <end position="166"/>
    </location>
</feature>
<protein>
    <submittedName>
        <fullName evidence="2">Uncharacterized protein</fullName>
    </submittedName>
</protein>
<evidence type="ECO:0000256" key="1">
    <source>
        <dbReference type="SAM" id="MobiDB-lite"/>
    </source>
</evidence>
<comment type="caution">
    <text evidence="2">The sequence shown here is derived from an EMBL/GenBank/DDBJ whole genome shotgun (WGS) entry which is preliminary data.</text>
</comment>
<organism evidence="2 3">
    <name type="scientific">Aspergillus lucknowensis</name>
    <dbReference type="NCBI Taxonomy" id="176173"/>
    <lineage>
        <taxon>Eukaryota</taxon>
        <taxon>Fungi</taxon>
        <taxon>Dikarya</taxon>
        <taxon>Ascomycota</taxon>
        <taxon>Pezizomycotina</taxon>
        <taxon>Eurotiomycetes</taxon>
        <taxon>Eurotiomycetidae</taxon>
        <taxon>Eurotiales</taxon>
        <taxon>Aspergillaceae</taxon>
        <taxon>Aspergillus</taxon>
        <taxon>Aspergillus subgen. Nidulantes</taxon>
    </lineage>
</organism>
<evidence type="ECO:0000313" key="3">
    <source>
        <dbReference type="Proteomes" id="UP001610432"/>
    </source>
</evidence>
<gene>
    <name evidence="2" type="ORF">BJX67DRAFT_243000</name>
</gene>
<proteinExistence type="predicted"/>
<name>A0ABR4M2Y2_9EURO</name>
<accession>A0ABR4M2Y2</accession>
<reference evidence="2 3" key="1">
    <citation type="submission" date="2024-07" db="EMBL/GenBank/DDBJ databases">
        <title>Section-level genome sequencing and comparative genomics of Aspergillus sections Usti and Cavernicolus.</title>
        <authorList>
            <consortium name="Lawrence Berkeley National Laboratory"/>
            <person name="Nybo J.L."/>
            <person name="Vesth T.C."/>
            <person name="Theobald S."/>
            <person name="Frisvad J.C."/>
            <person name="Larsen T.O."/>
            <person name="Kjaerboelling I."/>
            <person name="Rothschild-Mancinelli K."/>
            <person name="Lyhne E.K."/>
            <person name="Kogle M.E."/>
            <person name="Barry K."/>
            <person name="Clum A."/>
            <person name="Na H."/>
            <person name="Ledsgaard L."/>
            <person name="Lin J."/>
            <person name="Lipzen A."/>
            <person name="Kuo A."/>
            <person name="Riley R."/>
            <person name="Mondo S."/>
            <person name="Labutti K."/>
            <person name="Haridas S."/>
            <person name="Pangalinan J."/>
            <person name="Salamov A.A."/>
            <person name="Simmons B.A."/>
            <person name="Magnuson J.K."/>
            <person name="Chen J."/>
            <person name="Drula E."/>
            <person name="Henrissat B."/>
            <person name="Wiebenga A."/>
            <person name="Lubbers R.J."/>
            <person name="Gomes A.C."/>
            <person name="Macurrencykelacurrency M.R."/>
            <person name="Stajich J."/>
            <person name="Grigoriev I.V."/>
            <person name="Mortensen U.H."/>
            <person name="De Vries R.P."/>
            <person name="Baker S.E."/>
            <person name="Andersen M.R."/>
        </authorList>
    </citation>
    <scope>NUCLEOTIDE SEQUENCE [LARGE SCALE GENOMIC DNA]</scope>
    <source>
        <strain evidence="2 3">CBS 449.75</strain>
    </source>
</reference>
<keyword evidence="3" id="KW-1185">Reference proteome</keyword>
<dbReference type="GeneID" id="98141202"/>